<keyword evidence="5" id="KW-1185">Reference proteome</keyword>
<keyword evidence="4" id="KW-0378">Hydrolase</keyword>
<dbReference type="Gene3D" id="3.30.360.10">
    <property type="entry name" value="Dihydrodipicolinate Reductase, domain 2"/>
    <property type="match status" value="1"/>
</dbReference>
<feature type="domain" description="Gfo/Idh/MocA-like oxidoreductase bacterial type C-terminal" evidence="3">
    <location>
        <begin position="359"/>
        <end position="430"/>
    </location>
</feature>
<name>A0A517ZGE1_9PLAN</name>
<gene>
    <name evidence="4" type="primary">nagA_3</name>
    <name evidence="4" type="ORF">Mal4_58890</name>
</gene>
<accession>A0A517ZGE1</accession>
<feature type="domain" description="Gfo/Idh/MocA-like oxidoreductase bacterial type C-terminal" evidence="3">
    <location>
        <begin position="214"/>
        <end position="272"/>
    </location>
</feature>
<keyword evidence="4" id="KW-0326">Glycosidase</keyword>
<dbReference type="SUPFAM" id="SSF55347">
    <property type="entry name" value="Glyceraldehyde-3-phosphate dehydrogenase-like, C-terminal domain"/>
    <property type="match status" value="1"/>
</dbReference>
<dbReference type="AlphaFoldDB" id="A0A517ZGE1"/>
<proteinExistence type="predicted"/>
<feature type="domain" description="Gfo/Idh/MocA-like oxidoreductase N-terminal" evidence="2">
    <location>
        <begin position="46"/>
        <end position="169"/>
    </location>
</feature>
<dbReference type="InterPro" id="IPR006311">
    <property type="entry name" value="TAT_signal"/>
</dbReference>
<dbReference type="InterPro" id="IPR000683">
    <property type="entry name" value="Gfo/Idh/MocA-like_OxRdtase_N"/>
</dbReference>
<dbReference type="Pfam" id="PF01408">
    <property type="entry name" value="GFO_IDH_MocA"/>
    <property type="match status" value="1"/>
</dbReference>
<dbReference type="RefSeq" id="WP_197443933.1">
    <property type="nucleotide sequence ID" value="NZ_CP036275.1"/>
</dbReference>
<dbReference type="PROSITE" id="PS51318">
    <property type="entry name" value="TAT"/>
    <property type="match status" value="1"/>
</dbReference>
<dbReference type="GO" id="GO:0000166">
    <property type="term" value="F:nucleotide binding"/>
    <property type="evidence" value="ECO:0007669"/>
    <property type="project" value="InterPro"/>
</dbReference>
<dbReference type="Pfam" id="PF19051">
    <property type="entry name" value="GFO_IDH_MocA_C2"/>
    <property type="match status" value="2"/>
</dbReference>
<feature type="region of interest" description="Disordered" evidence="1">
    <location>
        <begin position="413"/>
        <end position="434"/>
    </location>
</feature>
<dbReference type="PANTHER" id="PTHR43818:SF5">
    <property type="entry name" value="OXIDOREDUCTASE FAMILY PROTEIN"/>
    <property type="match status" value="1"/>
</dbReference>
<protein>
    <submittedName>
        <fullName evidence="4">Alpha-N-acetylgalactosaminidase</fullName>
        <ecNumber evidence="4">3.2.1.49</ecNumber>
    </submittedName>
</protein>
<dbReference type="SUPFAM" id="SSF51735">
    <property type="entry name" value="NAD(P)-binding Rossmann-fold domains"/>
    <property type="match status" value="1"/>
</dbReference>
<evidence type="ECO:0000259" key="3">
    <source>
        <dbReference type="Pfam" id="PF19051"/>
    </source>
</evidence>
<dbReference type="EMBL" id="CP036275">
    <property type="protein sequence ID" value="QDU41521.1"/>
    <property type="molecule type" value="Genomic_DNA"/>
</dbReference>
<evidence type="ECO:0000313" key="4">
    <source>
        <dbReference type="EMBL" id="QDU41521.1"/>
    </source>
</evidence>
<dbReference type="GO" id="GO:0008456">
    <property type="term" value="F:alpha-N-acetylgalactosaminidase activity"/>
    <property type="evidence" value="ECO:0007669"/>
    <property type="project" value="UniProtKB-EC"/>
</dbReference>
<reference evidence="4 5" key="1">
    <citation type="submission" date="2019-02" db="EMBL/GenBank/DDBJ databases">
        <title>Deep-cultivation of Planctomycetes and their phenomic and genomic characterization uncovers novel biology.</title>
        <authorList>
            <person name="Wiegand S."/>
            <person name="Jogler M."/>
            <person name="Boedeker C."/>
            <person name="Pinto D."/>
            <person name="Vollmers J."/>
            <person name="Rivas-Marin E."/>
            <person name="Kohn T."/>
            <person name="Peeters S.H."/>
            <person name="Heuer A."/>
            <person name="Rast P."/>
            <person name="Oberbeckmann S."/>
            <person name="Bunk B."/>
            <person name="Jeske O."/>
            <person name="Meyerdierks A."/>
            <person name="Storesund J.E."/>
            <person name="Kallscheuer N."/>
            <person name="Luecker S."/>
            <person name="Lage O.M."/>
            <person name="Pohl T."/>
            <person name="Merkel B.J."/>
            <person name="Hornburger P."/>
            <person name="Mueller R.-W."/>
            <person name="Bruemmer F."/>
            <person name="Labrenz M."/>
            <person name="Spormann A.M."/>
            <person name="Op den Camp H."/>
            <person name="Overmann J."/>
            <person name="Amann R."/>
            <person name="Jetten M.S.M."/>
            <person name="Mascher T."/>
            <person name="Medema M.H."/>
            <person name="Devos D.P."/>
            <person name="Kaster A.-K."/>
            <person name="Ovreas L."/>
            <person name="Rohde M."/>
            <person name="Galperin M.Y."/>
            <person name="Jogler C."/>
        </authorList>
    </citation>
    <scope>NUCLEOTIDE SEQUENCE [LARGE SCALE GENOMIC DNA]</scope>
    <source>
        <strain evidence="4 5">Mal4</strain>
    </source>
</reference>
<dbReference type="InterPro" id="IPR036291">
    <property type="entry name" value="NAD(P)-bd_dom_sf"/>
</dbReference>
<dbReference type="InterPro" id="IPR043906">
    <property type="entry name" value="Gfo/Idh/MocA_OxRdtase_bact_C"/>
</dbReference>
<dbReference type="KEGG" id="mri:Mal4_58890"/>
<organism evidence="4 5">
    <name type="scientific">Maioricimonas rarisocia</name>
    <dbReference type="NCBI Taxonomy" id="2528026"/>
    <lineage>
        <taxon>Bacteria</taxon>
        <taxon>Pseudomonadati</taxon>
        <taxon>Planctomycetota</taxon>
        <taxon>Planctomycetia</taxon>
        <taxon>Planctomycetales</taxon>
        <taxon>Planctomycetaceae</taxon>
        <taxon>Maioricimonas</taxon>
    </lineage>
</organism>
<dbReference type="InterPro" id="IPR050463">
    <property type="entry name" value="Gfo/Idh/MocA_oxidrdct_glycsds"/>
</dbReference>
<dbReference type="EC" id="3.2.1.49" evidence="4"/>
<dbReference type="Gene3D" id="3.40.50.720">
    <property type="entry name" value="NAD(P)-binding Rossmann-like Domain"/>
    <property type="match status" value="1"/>
</dbReference>
<sequence length="434" mass="47681">MKVEDFLKHECNRRQFLENSARNAAGLAVGVAGLGNTASAAPSERVRVGVIGLGAQGRELAQKLTTLPDVDVAAVADPDTRQLGTVVDELSKEGRGQIRAERDFRRLLEDASLNAVVIATPDHWHAAMTVMACRAGKDVYVEAPLSLHLNESRRVAEVAAETGRVVQTGLQQRSGEHFRSAIELVQGGGIGRVRIAKAWVVHRRKPLLPTEESTPPRGVDYNLWLGPASARSFDSNHFHRNWMWYWDHGGGELGLWGVHLLDVARWGLGVDWPQQISATGGKLFFDDDRETPDTLNVQFDFADATIQWEHRSWSRRGIEGRSAAVAFYGDEGTLIVDRGGWKVYERRESLTANSSEQLGPHLRNFVDCVRTRRQPAANAETGGLSAGLCQLGNAAYRLGRPLAFDAETTSCGNDEPANALLTGEPRTPWRDVLA</sequence>
<evidence type="ECO:0000256" key="1">
    <source>
        <dbReference type="SAM" id="MobiDB-lite"/>
    </source>
</evidence>
<evidence type="ECO:0000313" key="5">
    <source>
        <dbReference type="Proteomes" id="UP000320496"/>
    </source>
</evidence>
<dbReference type="PANTHER" id="PTHR43818">
    <property type="entry name" value="BCDNA.GH03377"/>
    <property type="match status" value="1"/>
</dbReference>
<evidence type="ECO:0000259" key="2">
    <source>
        <dbReference type="Pfam" id="PF01408"/>
    </source>
</evidence>
<dbReference type="Proteomes" id="UP000320496">
    <property type="component" value="Chromosome"/>
</dbReference>